<name>A0ABR2XHX9_9PEZI</name>
<dbReference type="Proteomes" id="UP001465668">
    <property type="component" value="Unassembled WGS sequence"/>
</dbReference>
<dbReference type="PANTHER" id="PTHR21310:SF56">
    <property type="entry name" value="AMINOGLYCOSIDE PHOSPHOTRANSFERASE DOMAIN-CONTAINING PROTEIN"/>
    <property type="match status" value="1"/>
</dbReference>
<accession>A0ABR2XHX9</accession>
<reference evidence="2 3" key="1">
    <citation type="submission" date="2024-02" db="EMBL/GenBank/DDBJ databases">
        <title>First draft genome assembly of two strains of Seiridium cardinale.</title>
        <authorList>
            <person name="Emiliani G."/>
            <person name="Scali E."/>
        </authorList>
    </citation>
    <scope>NUCLEOTIDE SEQUENCE [LARGE SCALE GENOMIC DNA]</scope>
    <source>
        <strain evidence="2 3">BM-138-000479</strain>
    </source>
</reference>
<dbReference type="InterPro" id="IPR051678">
    <property type="entry name" value="AGP_Transferase"/>
</dbReference>
<sequence>MDTKLIETQNSVPSSTASSPVLSVHSISDEFKKPEDLRNKVNLLCQSLWHHSRIQVEAEIKATRGRIFPIVITGHNGSEERFMVQLPHVVFEIELTVAIYNHIQNELGLKITTPKVVFSDSGFDNPLEHPYIIFTRIPGQPLRAAWPKLSREQRVTLAKEVGTLYRELQSITNPYSGLFKVNTDELGRSLEGDVFPEIFGKKEPHLTEKIDWDAIKDVKDYLLTAQSLREDVPDMPAKDIALLAFKRRAFRSAIASRGWECQFANPAADVLTSIAAGGSLNGNTICLWHRDVSPKNIMVEVDTAGNPRISGLLSWEGSGFAPRFMTCRPPQWLWTRIRGKAVSFAPMPYDDSPADTKGYPEVDEEPFVTLEPTSAEAKELKKAFDGVVGKSFTAIAYDSHLIIARRLMHVAACSVWEHNHISEVEAVLEEWKQQQLAEEFWDKGNIEE</sequence>
<evidence type="ECO:0000259" key="1">
    <source>
        <dbReference type="Pfam" id="PF01636"/>
    </source>
</evidence>
<feature type="domain" description="Aminoglycoside phosphotransferase" evidence="1">
    <location>
        <begin position="92"/>
        <end position="323"/>
    </location>
</feature>
<dbReference type="InterPro" id="IPR002575">
    <property type="entry name" value="Aminoglycoside_PTrfase"/>
</dbReference>
<comment type="caution">
    <text evidence="2">The sequence shown here is derived from an EMBL/GenBank/DDBJ whole genome shotgun (WGS) entry which is preliminary data.</text>
</comment>
<evidence type="ECO:0000313" key="3">
    <source>
        <dbReference type="Proteomes" id="UP001465668"/>
    </source>
</evidence>
<organism evidence="2 3">
    <name type="scientific">Seiridium cardinale</name>
    <dbReference type="NCBI Taxonomy" id="138064"/>
    <lineage>
        <taxon>Eukaryota</taxon>
        <taxon>Fungi</taxon>
        <taxon>Dikarya</taxon>
        <taxon>Ascomycota</taxon>
        <taxon>Pezizomycotina</taxon>
        <taxon>Sordariomycetes</taxon>
        <taxon>Xylariomycetidae</taxon>
        <taxon>Amphisphaeriales</taxon>
        <taxon>Sporocadaceae</taxon>
        <taxon>Seiridium</taxon>
    </lineage>
</organism>
<protein>
    <submittedName>
        <fullName evidence="2">Aminoglycoside phosphotransferase domain-containing protein</fullName>
    </submittedName>
</protein>
<dbReference type="PANTHER" id="PTHR21310">
    <property type="entry name" value="AMINOGLYCOSIDE PHOSPHOTRANSFERASE-RELATED-RELATED"/>
    <property type="match status" value="1"/>
</dbReference>
<proteinExistence type="predicted"/>
<dbReference type="EMBL" id="JARVKM010000053">
    <property type="protein sequence ID" value="KAK9773246.1"/>
    <property type="molecule type" value="Genomic_DNA"/>
</dbReference>
<dbReference type="Pfam" id="PF01636">
    <property type="entry name" value="APH"/>
    <property type="match status" value="1"/>
</dbReference>
<dbReference type="InterPro" id="IPR011009">
    <property type="entry name" value="Kinase-like_dom_sf"/>
</dbReference>
<keyword evidence="3" id="KW-1185">Reference proteome</keyword>
<evidence type="ECO:0000313" key="2">
    <source>
        <dbReference type="EMBL" id="KAK9773246.1"/>
    </source>
</evidence>
<dbReference type="SUPFAM" id="SSF56112">
    <property type="entry name" value="Protein kinase-like (PK-like)"/>
    <property type="match status" value="1"/>
</dbReference>
<gene>
    <name evidence="2" type="ORF">SCAR479_10163</name>
</gene>